<feature type="domain" description="Peptidase A2" evidence="2">
    <location>
        <begin position="194"/>
        <end position="283"/>
    </location>
</feature>
<comment type="caution">
    <text evidence="3">The sequence shown here is derived from an EMBL/GenBank/DDBJ whole genome shotgun (WGS) entry which is preliminary data.</text>
</comment>
<dbReference type="GO" id="GO:0006508">
    <property type="term" value="P:proteolysis"/>
    <property type="evidence" value="ECO:0007669"/>
    <property type="project" value="UniProtKB-KW"/>
</dbReference>
<dbReference type="Pfam" id="PF13650">
    <property type="entry name" value="Asp_protease_2"/>
    <property type="match status" value="2"/>
</dbReference>
<evidence type="ECO:0000313" key="4">
    <source>
        <dbReference type="Proteomes" id="UP000755104"/>
    </source>
</evidence>
<proteinExistence type="predicted"/>
<evidence type="ECO:0000313" key="3">
    <source>
        <dbReference type="EMBL" id="MBX7483617.1"/>
    </source>
</evidence>
<dbReference type="PROSITE" id="PS00141">
    <property type="entry name" value="ASP_PROTEASE"/>
    <property type="match status" value="1"/>
</dbReference>
<gene>
    <name evidence="3" type="ORF">K3174_13865</name>
</gene>
<reference evidence="3 4" key="1">
    <citation type="submission" date="2021-08" db="EMBL/GenBank/DDBJ databases">
        <title>Comparative Genomics Analysis of the Genus Qipengyuania Reveals Extensive Genetic Diversity and Metabolic Versatility, Including the Description of Fifteen Novel Species.</title>
        <authorList>
            <person name="Liu Y."/>
        </authorList>
    </citation>
    <scope>NUCLEOTIDE SEQUENCE [LARGE SCALE GENOMIC DNA]</scope>
    <source>
        <strain evidence="3 4">6D47A</strain>
    </source>
</reference>
<dbReference type="InterPro" id="IPR001995">
    <property type="entry name" value="Peptidase_A2_cat"/>
</dbReference>
<dbReference type="InterPro" id="IPR021109">
    <property type="entry name" value="Peptidase_aspartic_dom_sf"/>
</dbReference>
<dbReference type="Proteomes" id="UP000755104">
    <property type="component" value="Unassembled WGS sequence"/>
</dbReference>
<feature type="domain" description="Peptidase A2" evidence="2">
    <location>
        <begin position="62"/>
        <end position="96"/>
    </location>
</feature>
<accession>A0ABS7J8I2</accession>
<name>A0ABS7J8I2_9SPHN</name>
<evidence type="ECO:0000259" key="2">
    <source>
        <dbReference type="PROSITE" id="PS50175"/>
    </source>
</evidence>
<keyword evidence="1" id="KW-0378">Hydrolase</keyword>
<evidence type="ECO:0000256" key="1">
    <source>
        <dbReference type="ARBA" id="ARBA00022801"/>
    </source>
</evidence>
<keyword evidence="3" id="KW-0645">Protease</keyword>
<sequence length="331" mass="35926">MAALLCAGAGHAQDAAGIPGNLPKPPTAILDETLAIGGEEIEARKFASRLTVETYVNGEGPFRFVVDSGADTSVVGERLAGRLSLPSGDAVLLHGVTESRVVDSVIVESLRLGPTTTTDLELPVLDERDLGGDGMIGLDALVEQRLMMDFDERIITVDDAFTPAPFNDRMIVVKGRLDRGQLILAEVEVDRLDVEAVVDTGSEITIGNTALRDRLKLRRADRLRKIKVYGVTGAMMEVDFAVVKKLKLGPIQLYNVPIAFADIPPFEVLGMQDEPSLLLGTDLMENFRRVSLDFKDRKARFQLKKCANSAVKIRTSEYASRLGADRSSACS</sequence>
<protein>
    <submittedName>
        <fullName evidence="3">Aspartyl protease family protein</fullName>
    </submittedName>
</protein>
<dbReference type="EMBL" id="JAIGNO010000011">
    <property type="protein sequence ID" value="MBX7483617.1"/>
    <property type="molecule type" value="Genomic_DNA"/>
</dbReference>
<dbReference type="GO" id="GO:0008233">
    <property type="term" value="F:peptidase activity"/>
    <property type="evidence" value="ECO:0007669"/>
    <property type="project" value="UniProtKB-KW"/>
</dbReference>
<dbReference type="InterPro" id="IPR001969">
    <property type="entry name" value="Aspartic_peptidase_AS"/>
</dbReference>
<organism evidence="3 4">
    <name type="scientific">Qipengyuania qiaonensis</name>
    <dbReference type="NCBI Taxonomy" id="2867240"/>
    <lineage>
        <taxon>Bacteria</taxon>
        <taxon>Pseudomonadati</taxon>
        <taxon>Pseudomonadota</taxon>
        <taxon>Alphaproteobacteria</taxon>
        <taxon>Sphingomonadales</taxon>
        <taxon>Erythrobacteraceae</taxon>
        <taxon>Qipengyuania</taxon>
    </lineage>
</organism>
<dbReference type="InterPro" id="IPR034122">
    <property type="entry name" value="Retropepsin-like_bacterial"/>
</dbReference>
<keyword evidence="4" id="KW-1185">Reference proteome</keyword>
<dbReference type="PROSITE" id="PS50175">
    <property type="entry name" value="ASP_PROT_RETROV"/>
    <property type="match status" value="2"/>
</dbReference>
<dbReference type="SUPFAM" id="SSF50630">
    <property type="entry name" value="Acid proteases"/>
    <property type="match status" value="2"/>
</dbReference>
<dbReference type="CDD" id="cd05483">
    <property type="entry name" value="retropepsin_like_bacteria"/>
    <property type="match status" value="1"/>
</dbReference>
<dbReference type="Gene3D" id="2.40.70.10">
    <property type="entry name" value="Acid Proteases"/>
    <property type="match status" value="2"/>
</dbReference>